<organism evidence="8 9">
    <name type="scientific">Cyclotella atomus</name>
    <dbReference type="NCBI Taxonomy" id="382360"/>
    <lineage>
        <taxon>Eukaryota</taxon>
        <taxon>Sar</taxon>
        <taxon>Stramenopiles</taxon>
        <taxon>Ochrophyta</taxon>
        <taxon>Bacillariophyta</taxon>
        <taxon>Coscinodiscophyceae</taxon>
        <taxon>Thalassiosirophycidae</taxon>
        <taxon>Stephanodiscales</taxon>
        <taxon>Stephanodiscaceae</taxon>
        <taxon>Cyclotella</taxon>
    </lineage>
</organism>
<dbReference type="Pfam" id="PF04117">
    <property type="entry name" value="Mpv17_PMP22"/>
    <property type="match status" value="1"/>
</dbReference>
<evidence type="ECO:0000256" key="6">
    <source>
        <dbReference type="SAM" id="MobiDB-lite"/>
    </source>
</evidence>
<dbReference type="PANTHER" id="PTHR11266:SF121">
    <property type="entry name" value="OS09G0315000 PROTEIN"/>
    <property type="match status" value="1"/>
</dbReference>
<evidence type="ECO:0000256" key="4">
    <source>
        <dbReference type="ARBA" id="ARBA00022989"/>
    </source>
</evidence>
<keyword evidence="7" id="KW-0732">Signal</keyword>
<feature type="chain" id="PRO_5044860443" evidence="7">
    <location>
        <begin position="18"/>
        <end position="472"/>
    </location>
</feature>
<evidence type="ECO:0000256" key="7">
    <source>
        <dbReference type="SAM" id="SignalP"/>
    </source>
</evidence>
<dbReference type="PANTHER" id="PTHR11266">
    <property type="entry name" value="PEROXISOMAL MEMBRANE PROTEIN 2, PXMP2 MPV17"/>
    <property type="match status" value="1"/>
</dbReference>
<gene>
    <name evidence="8" type="ORF">ACHAWO_010022</name>
</gene>
<evidence type="ECO:0000313" key="9">
    <source>
        <dbReference type="Proteomes" id="UP001530400"/>
    </source>
</evidence>
<evidence type="ECO:0000256" key="2">
    <source>
        <dbReference type="ARBA" id="ARBA00006824"/>
    </source>
</evidence>
<keyword evidence="3" id="KW-0812">Transmembrane</keyword>
<keyword evidence="5" id="KW-0472">Membrane</keyword>
<dbReference type="InterPro" id="IPR007248">
    <property type="entry name" value="Mpv17_PMP22"/>
</dbReference>
<evidence type="ECO:0000256" key="3">
    <source>
        <dbReference type="ARBA" id="ARBA00022692"/>
    </source>
</evidence>
<evidence type="ECO:0000256" key="1">
    <source>
        <dbReference type="ARBA" id="ARBA00004141"/>
    </source>
</evidence>
<evidence type="ECO:0000313" key="8">
    <source>
        <dbReference type="EMBL" id="KAL3779794.1"/>
    </source>
</evidence>
<proteinExistence type="inferred from homology"/>
<feature type="region of interest" description="Disordered" evidence="6">
    <location>
        <begin position="447"/>
        <end position="472"/>
    </location>
</feature>
<protein>
    <submittedName>
        <fullName evidence="8">Uncharacterized protein</fullName>
    </submittedName>
</protein>
<comment type="similarity">
    <text evidence="2">Belongs to the peroxisomal membrane protein PXMP2/4 family.</text>
</comment>
<accession>A0ABD3NVQ8</accession>
<keyword evidence="9" id="KW-1185">Reference proteome</keyword>
<evidence type="ECO:0000256" key="5">
    <source>
        <dbReference type="ARBA" id="ARBA00023136"/>
    </source>
</evidence>
<reference evidence="8 9" key="1">
    <citation type="submission" date="2024-10" db="EMBL/GenBank/DDBJ databases">
        <title>Updated reference genomes for cyclostephanoid diatoms.</title>
        <authorList>
            <person name="Roberts W.R."/>
            <person name="Alverson A.J."/>
        </authorList>
    </citation>
    <scope>NUCLEOTIDE SEQUENCE [LARGE SCALE GENOMIC DNA]</scope>
    <source>
        <strain evidence="8 9">AJA010-31</strain>
    </source>
</reference>
<dbReference type="Proteomes" id="UP001530400">
    <property type="component" value="Unassembled WGS sequence"/>
</dbReference>
<comment type="caution">
    <text evidence="8">The sequence shown here is derived from an EMBL/GenBank/DDBJ whole genome shotgun (WGS) entry which is preliminary data.</text>
</comment>
<name>A0ABD3NVQ8_9STRA</name>
<sequence length="472" mass="51847">MLIAAFIISSRVAYAYAFMPPSSNSPVVSQRTLTSRTRGRIRAANSFGLFASVTEHTLTAAAGEAQDAIITALNNDTVPYFMSLDDTATDSSIATTPEVTLSTDETNEFSPRSHLNGADDMMSILPSFEDNQQDAYPSIAISFDAQGMVQADAMVYGALPASYDQDYPALIKFLYKKDDNGQTVASKLFNLALLAISFSYVFFSVFNIDKGMTRGWTPGEISLRIPLDTWASYENSLSEKPVATKTIINVVIYLLGDWLSQTLFQGKNVLDFDAARTIKNGFIGMCFGPAVHEYYEFSDWILPVDGDTFGITNRAFKILMDQTIYLAVKCSIYIVAIGVLNGETVGNSTENVKNRLKPIMFAAWRFWPLVHCVTYGLIPARHRILWVNSVDLVWNAILASKARDDGDGDESEADKDKAVNGLKKGDLNGVKDLSTIMKEVAMEMEGRKPNSTELVSTLPTEGKAIGAGQFKE</sequence>
<feature type="signal peptide" evidence="7">
    <location>
        <begin position="1"/>
        <end position="17"/>
    </location>
</feature>
<dbReference type="EMBL" id="JALLPJ020000918">
    <property type="protein sequence ID" value="KAL3779794.1"/>
    <property type="molecule type" value="Genomic_DNA"/>
</dbReference>
<comment type="subcellular location">
    <subcellularLocation>
        <location evidence="1">Membrane</location>
        <topology evidence="1">Multi-pass membrane protein</topology>
    </subcellularLocation>
</comment>
<keyword evidence="4" id="KW-1133">Transmembrane helix</keyword>
<dbReference type="AlphaFoldDB" id="A0ABD3NVQ8"/>
<dbReference type="GO" id="GO:0016020">
    <property type="term" value="C:membrane"/>
    <property type="evidence" value="ECO:0007669"/>
    <property type="project" value="UniProtKB-SubCell"/>
</dbReference>